<name>A0A0H5LZA9_YERIN</name>
<evidence type="ECO:0000256" key="1">
    <source>
        <dbReference type="SAM" id="MobiDB-lite"/>
    </source>
</evidence>
<evidence type="ECO:0000313" key="2">
    <source>
        <dbReference type="EMBL" id="CRY56415.1"/>
    </source>
</evidence>
<sequence>MRARRKRRHTEQGTTSQYDDAKRFILAPEA</sequence>
<organism evidence="2 3">
    <name type="scientific">Yersinia intermedia</name>
    <dbReference type="NCBI Taxonomy" id="631"/>
    <lineage>
        <taxon>Bacteria</taxon>
        <taxon>Pseudomonadati</taxon>
        <taxon>Pseudomonadota</taxon>
        <taxon>Gammaproteobacteria</taxon>
        <taxon>Enterobacterales</taxon>
        <taxon>Yersiniaceae</taxon>
        <taxon>Yersinia</taxon>
    </lineage>
</organism>
<dbReference type="EMBL" id="CWJI01000013">
    <property type="protein sequence ID" value="CRY56415.1"/>
    <property type="molecule type" value="Genomic_DNA"/>
</dbReference>
<dbReference type="Proteomes" id="UP000043316">
    <property type="component" value="Unassembled WGS sequence"/>
</dbReference>
<feature type="region of interest" description="Disordered" evidence="1">
    <location>
        <begin position="1"/>
        <end position="30"/>
    </location>
</feature>
<reference evidence="3" key="1">
    <citation type="submission" date="2015-03" db="EMBL/GenBank/DDBJ databases">
        <authorList>
            <consortium name="Pathogen Informatics"/>
        </authorList>
    </citation>
    <scope>NUCLEOTIDE SEQUENCE [LARGE SCALE GENOMIC DNA]</scope>
    <source>
        <strain evidence="3">R148</strain>
    </source>
</reference>
<dbReference type="AlphaFoldDB" id="A0A0H5LZA9"/>
<protein>
    <submittedName>
        <fullName evidence="2">Uncharacterized protein</fullName>
    </submittedName>
</protein>
<accession>A0A0H5LZA9</accession>
<gene>
    <name evidence="2" type="ORF">ERS008476_03457</name>
</gene>
<proteinExistence type="predicted"/>
<evidence type="ECO:0000313" key="3">
    <source>
        <dbReference type="Proteomes" id="UP000043316"/>
    </source>
</evidence>